<name>A0A1F8AQK3_9BACT</name>
<evidence type="ECO:0000313" key="2">
    <source>
        <dbReference type="EMBL" id="OGM54052.1"/>
    </source>
</evidence>
<organism evidence="2 3">
    <name type="scientific">Candidatus Woesebacteria bacterium RIFCSPHIGHO2_12_FULL_41_24</name>
    <dbReference type="NCBI Taxonomy" id="1802510"/>
    <lineage>
        <taxon>Bacteria</taxon>
        <taxon>Candidatus Woeseibacteriota</taxon>
    </lineage>
</organism>
<evidence type="ECO:0000259" key="1">
    <source>
        <dbReference type="Pfam" id="PF00535"/>
    </source>
</evidence>
<dbReference type="EMBL" id="MGGW01000019">
    <property type="protein sequence ID" value="OGM54052.1"/>
    <property type="molecule type" value="Genomic_DNA"/>
</dbReference>
<dbReference type="PANTHER" id="PTHR10859:SF91">
    <property type="entry name" value="DOLICHYL-PHOSPHATE BETA-GLUCOSYLTRANSFERASE"/>
    <property type="match status" value="1"/>
</dbReference>
<dbReference type="GO" id="GO:0006487">
    <property type="term" value="P:protein N-linked glycosylation"/>
    <property type="evidence" value="ECO:0007669"/>
    <property type="project" value="TreeGrafter"/>
</dbReference>
<dbReference type="PANTHER" id="PTHR10859">
    <property type="entry name" value="GLYCOSYL TRANSFERASE"/>
    <property type="match status" value="1"/>
</dbReference>
<sequence length="252" mass="28125">MPYLSVVIPAYNEVENIKRGVLGSVYDYLKQQKYTWEVLLANDGSTDDTSKMLHKFADKHKGFRVLDEPHRGKAGIVIAGMLKAAGEIVIFTDMDQATPIDQLEKMLPKFAEGYALAIGVRSGRKGAGLQRLAMAYGFAVLRFAILRLPFKDTQCGFKGFTNKAAKEIFRRMQVFRDGQASKGSAVTAGFDLEVLYIARKLGYKVAEVQVEWSDSGERGKHGVNPIKDSWEGLRDLIRVRVNAVLGKYKVQE</sequence>
<dbReference type="InterPro" id="IPR029044">
    <property type="entry name" value="Nucleotide-diphossugar_trans"/>
</dbReference>
<feature type="domain" description="Glycosyltransferase 2-like" evidence="1">
    <location>
        <begin position="5"/>
        <end position="169"/>
    </location>
</feature>
<protein>
    <recommendedName>
        <fullName evidence="1">Glycosyltransferase 2-like domain-containing protein</fullName>
    </recommendedName>
</protein>
<dbReference type="Proteomes" id="UP000178603">
    <property type="component" value="Unassembled WGS sequence"/>
</dbReference>
<evidence type="ECO:0000313" key="3">
    <source>
        <dbReference type="Proteomes" id="UP000178603"/>
    </source>
</evidence>
<reference evidence="2 3" key="1">
    <citation type="journal article" date="2016" name="Nat. Commun.">
        <title>Thousands of microbial genomes shed light on interconnected biogeochemical processes in an aquifer system.</title>
        <authorList>
            <person name="Anantharaman K."/>
            <person name="Brown C.T."/>
            <person name="Hug L.A."/>
            <person name="Sharon I."/>
            <person name="Castelle C.J."/>
            <person name="Probst A.J."/>
            <person name="Thomas B.C."/>
            <person name="Singh A."/>
            <person name="Wilkins M.J."/>
            <person name="Karaoz U."/>
            <person name="Brodie E.L."/>
            <person name="Williams K.H."/>
            <person name="Hubbard S.S."/>
            <person name="Banfield J.F."/>
        </authorList>
    </citation>
    <scope>NUCLEOTIDE SEQUENCE [LARGE SCALE GENOMIC DNA]</scope>
</reference>
<dbReference type="SUPFAM" id="SSF53448">
    <property type="entry name" value="Nucleotide-diphospho-sugar transferases"/>
    <property type="match status" value="1"/>
</dbReference>
<proteinExistence type="predicted"/>
<dbReference type="InterPro" id="IPR001173">
    <property type="entry name" value="Glyco_trans_2-like"/>
</dbReference>
<dbReference type="AlphaFoldDB" id="A0A1F8AQK3"/>
<comment type="caution">
    <text evidence="2">The sequence shown here is derived from an EMBL/GenBank/DDBJ whole genome shotgun (WGS) entry which is preliminary data.</text>
</comment>
<accession>A0A1F8AQK3</accession>
<gene>
    <name evidence="2" type="ORF">A3E44_02610</name>
</gene>
<dbReference type="Pfam" id="PF00535">
    <property type="entry name" value="Glycos_transf_2"/>
    <property type="match status" value="1"/>
</dbReference>
<dbReference type="Gene3D" id="3.90.550.10">
    <property type="entry name" value="Spore Coat Polysaccharide Biosynthesis Protein SpsA, Chain A"/>
    <property type="match status" value="1"/>
</dbReference>